<proteinExistence type="predicted"/>
<protein>
    <submittedName>
        <fullName evidence="1">Uncharacterized protein</fullName>
    </submittedName>
</protein>
<accession>A0ACC2N9D7</accession>
<reference evidence="1" key="1">
    <citation type="submission" date="2023-04" db="EMBL/GenBank/DDBJ databases">
        <title>A chromosome-level genome assembly of the parasitoid wasp Eretmocerus hayati.</title>
        <authorList>
            <person name="Zhong Y."/>
            <person name="Liu S."/>
            <person name="Liu Y."/>
        </authorList>
    </citation>
    <scope>NUCLEOTIDE SEQUENCE</scope>
    <source>
        <strain evidence="1">ZJU_SS_LIU_2023</strain>
    </source>
</reference>
<sequence length="124" mass="14100">MASGKELIDAVRFSLEADGELSQMKAEMRTKIMKLLEGTQKSSKSNQPKSPQEVLILNEMIREYLDWMGYKYTSTVLVSECDLSKQPLDRSLIAKDLGTTETDKTKELPLLFCLVETFKEMRSA</sequence>
<dbReference type="Proteomes" id="UP001239111">
    <property type="component" value="Chromosome 4"/>
</dbReference>
<name>A0ACC2N9D7_9HYME</name>
<gene>
    <name evidence="1" type="ORF">QAD02_009015</name>
</gene>
<evidence type="ECO:0000313" key="1">
    <source>
        <dbReference type="EMBL" id="KAJ8667353.1"/>
    </source>
</evidence>
<dbReference type="EMBL" id="CM056744">
    <property type="protein sequence ID" value="KAJ8667353.1"/>
    <property type="molecule type" value="Genomic_DNA"/>
</dbReference>
<keyword evidence="2" id="KW-1185">Reference proteome</keyword>
<organism evidence="1 2">
    <name type="scientific">Eretmocerus hayati</name>
    <dbReference type="NCBI Taxonomy" id="131215"/>
    <lineage>
        <taxon>Eukaryota</taxon>
        <taxon>Metazoa</taxon>
        <taxon>Ecdysozoa</taxon>
        <taxon>Arthropoda</taxon>
        <taxon>Hexapoda</taxon>
        <taxon>Insecta</taxon>
        <taxon>Pterygota</taxon>
        <taxon>Neoptera</taxon>
        <taxon>Endopterygota</taxon>
        <taxon>Hymenoptera</taxon>
        <taxon>Apocrita</taxon>
        <taxon>Proctotrupomorpha</taxon>
        <taxon>Chalcidoidea</taxon>
        <taxon>Aphelinidae</taxon>
        <taxon>Aphelininae</taxon>
        <taxon>Eretmocerus</taxon>
    </lineage>
</organism>
<comment type="caution">
    <text evidence="1">The sequence shown here is derived from an EMBL/GenBank/DDBJ whole genome shotgun (WGS) entry which is preliminary data.</text>
</comment>
<evidence type="ECO:0000313" key="2">
    <source>
        <dbReference type="Proteomes" id="UP001239111"/>
    </source>
</evidence>